<dbReference type="RefSeq" id="WP_151162264.1">
    <property type="nucleotide sequence ID" value="NZ_WKJO01000001.1"/>
</dbReference>
<evidence type="ECO:0000313" key="3">
    <source>
        <dbReference type="EMBL" id="MRX21684.1"/>
    </source>
</evidence>
<keyword evidence="1" id="KW-0472">Membrane</keyword>
<dbReference type="AlphaFoldDB" id="A0A6A8GE77"/>
<comment type="caution">
    <text evidence="3">The sequence shown here is derived from an EMBL/GenBank/DDBJ whole genome shotgun (WGS) entry which is preliminary data.</text>
</comment>
<feature type="transmembrane region" description="Helical" evidence="1">
    <location>
        <begin position="7"/>
        <end position="25"/>
    </location>
</feature>
<name>A0A6A8GE77_9EURY</name>
<keyword evidence="4" id="KW-1185">Reference proteome</keyword>
<feature type="transmembrane region" description="Helical" evidence="1">
    <location>
        <begin position="105"/>
        <end position="127"/>
    </location>
</feature>
<feature type="domain" description="YdbS-like PH" evidence="2">
    <location>
        <begin position="132"/>
        <end position="204"/>
    </location>
</feature>
<dbReference type="InterPro" id="IPR005182">
    <property type="entry name" value="YdbS-like_PH"/>
</dbReference>
<dbReference type="Proteomes" id="UP000439022">
    <property type="component" value="Unassembled WGS sequence"/>
</dbReference>
<proteinExistence type="predicted"/>
<dbReference type="EMBL" id="WKJO01000001">
    <property type="protein sequence ID" value="MRX21684.1"/>
    <property type="molecule type" value="Genomic_DNA"/>
</dbReference>
<reference evidence="3 4" key="1">
    <citation type="submission" date="2019-11" db="EMBL/GenBank/DDBJ databases">
        <title>Whole genome sequence of Haloferax sp. MBLA0076.</title>
        <authorList>
            <person name="Seo M.-J."/>
            <person name="Cho E.-S."/>
        </authorList>
    </citation>
    <scope>NUCLEOTIDE SEQUENCE [LARGE SCALE GENOMIC DNA]</scope>
    <source>
        <strain evidence="3 4">MBLA0076</strain>
    </source>
</reference>
<protein>
    <submittedName>
        <fullName evidence="3">PH domain-containing protein</fullName>
    </submittedName>
</protein>
<feature type="transmembrane region" description="Helical" evidence="1">
    <location>
        <begin position="78"/>
        <end position="99"/>
    </location>
</feature>
<keyword evidence="1" id="KW-0812">Transmembrane</keyword>
<organism evidence="3 4">
    <name type="scientific">Haloferax litoreum</name>
    <dbReference type="NCBI Taxonomy" id="2666140"/>
    <lineage>
        <taxon>Archaea</taxon>
        <taxon>Methanobacteriati</taxon>
        <taxon>Methanobacteriota</taxon>
        <taxon>Stenosarchaea group</taxon>
        <taxon>Halobacteria</taxon>
        <taxon>Halobacteriales</taxon>
        <taxon>Haloferacaceae</taxon>
        <taxon>Haloferax</taxon>
    </lineage>
</organism>
<keyword evidence="1" id="KW-1133">Transmembrane helix</keyword>
<evidence type="ECO:0000259" key="2">
    <source>
        <dbReference type="Pfam" id="PF03703"/>
    </source>
</evidence>
<dbReference type="Pfam" id="PF03703">
    <property type="entry name" value="bPH_2"/>
    <property type="match status" value="1"/>
</dbReference>
<feature type="transmembrane region" description="Helical" evidence="1">
    <location>
        <begin position="37"/>
        <end position="57"/>
    </location>
</feature>
<accession>A0A6A8GE77</accession>
<evidence type="ECO:0000313" key="4">
    <source>
        <dbReference type="Proteomes" id="UP000439022"/>
    </source>
</evidence>
<evidence type="ECO:0000256" key="1">
    <source>
        <dbReference type="SAM" id="Phobius"/>
    </source>
</evidence>
<gene>
    <name evidence="3" type="ORF">GJR96_06905</name>
</gene>
<sequence length="212" mass="23543">MARGKPALWSAVLGLPFVGAGAWLYTGQETYPPDVGIPFVLFGAFVVLVGAYVHFVSPSAPRLSDGEEILETRHPTQRVARVKVAAGIPLLALTVYLLYFTYYPYVYPTLTLVVGLYLFSVGIHTYWTNSLTTYYVTTNRIIKEYRFVSLVRQEIPRSKIRGVQERKSITESLVGLGNVMVASGGGHSLEIRMRNMEQSGSFADSIRNLVSE</sequence>